<dbReference type="Pfam" id="PF07464">
    <property type="entry name" value="ApoLp-III"/>
    <property type="match status" value="1"/>
</dbReference>
<dbReference type="GO" id="GO:0008289">
    <property type="term" value="F:lipid binding"/>
    <property type="evidence" value="ECO:0007669"/>
    <property type="project" value="InterPro"/>
</dbReference>
<dbReference type="InterPro" id="IPR010009">
    <property type="entry name" value="ApoLp-III"/>
</dbReference>
<protein>
    <submittedName>
        <fullName evidence="3">JR-1</fullName>
    </submittedName>
</protein>
<feature type="chain" id="PRO_5004156709" evidence="2">
    <location>
        <begin position="21"/>
        <end position="209"/>
    </location>
</feature>
<evidence type="ECO:0000256" key="2">
    <source>
        <dbReference type="SAM" id="SignalP"/>
    </source>
</evidence>
<dbReference type="GO" id="GO:0006869">
    <property type="term" value="P:lipid transport"/>
    <property type="evidence" value="ECO:0007669"/>
    <property type="project" value="InterPro"/>
</dbReference>
<accession>O02025</accession>
<feature type="coiled-coil region" evidence="1">
    <location>
        <begin position="60"/>
        <end position="87"/>
    </location>
</feature>
<proteinExistence type="evidence at transcript level"/>
<reference evidence="3" key="1">
    <citation type="journal article" date="1998" name="Insect Biochem. Mol. Biol.">
        <title>Identification and cDNA cloning of novel juvenile hormone responsive genes from fat body of the bean bug, Riptortus clavatus by mRNA differential display.</title>
        <authorList>
            <person name="Hirai M."/>
            <person name="Yuda M."/>
            <person name="Shinoda T."/>
            <person name="Chinzei Y."/>
        </authorList>
    </citation>
    <scope>NUCLEOTIDE SEQUENCE</scope>
</reference>
<evidence type="ECO:0000256" key="1">
    <source>
        <dbReference type="SAM" id="Coils"/>
    </source>
</evidence>
<keyword evidence="2" id="KW-0732">Signal</keyword>
<dbReference type="AlphaFoldDB" id="O02025"/>
<keyword evidence="1" id="KW-0175">Coiled coil</keyword>
<dbReference type="GO" id="GO:0005576">
    <property type="term" value="C:extracellular region"/>
    <property type="evidence" value="ECO:0007669"/>
    <property type="project" value="InterPro"/>
</dbReference>
<sequence>MAYILPAILAIFLLAQPGLPRPEEAGAANFEQLIKEFQVSIEKSVDEAKKNMPKDGAGVIKAIKEQSEKAEIAMKDMKAKLDEAIQKNPQISEAMAGLKTKIEEARAKIKKEMPEVDANAQKMADAMKSAYDGVAKEMEKISAEVNKKGGLKDDMTELMKKLIDDGTNYAKNFEAQIKEMMKTKSYNVVDQPGRHEPTVIINQIGHKLI</sequence>
<evidence type="ECO:0000313" key="3">
    <source>
        <dbReference type="EMBL" id="AAB72002.1"/>
    </source>
</evidence>
<dbReference type="SUPFAM" id="SSF47857">
    <property type="entry name" value="Apolipophorin-III"/>
    <property type="match status" value="1"/>
</dbReference>
<name>O02025_RIPCL</name>
<dbReference type="EMBL" id="U97278">
    <property type="protein sequence ID" value="AAB72002.1"/>
    <property type="molecule type" value="mRNA"/>
</dbReference>
<feature type="signal peptide" evidence="2">
    <location>
        <begin position="1"/>
        <end position="20"/>
    </location>
</feature>
<organism evidence="3">
    <name type="scientific">Riptortus clavatus</name>
    <name type="common">Bean bug</name>
    <dbReference type="NCBI Taxonomy" id="41704"/>
    <lineage>
        <taxon>Eukaryota</taxon>
        <taxon>Metazoa</taxon>
        <taxon>Ecdysozoa</taxon>
        <taxon>Arthropoda</taxon>
        <taxon>Hexapoda</taxon>
        <taxon>Insecta</taxon>
        <taxon>Pterygota</taxon>
        <taxon>Neoptera</taxon>
        <taxon>Paraneoptera</taxon>
        <taxon>Hemiptera</taxon>
        <taxon>Heteroptera</taxon>
        <taxon>Panheteroptera</taxon>
        <taxon>Pentatomomorpha</taxon>
        <taxon>Coreoidea</taxon>
        <taxon>Alydidae</taxon>
        <taxon>Riptortus</taxon>
    </lineage>
</organism>
<dbReference type="Gene3D" id="1.20.120.20">
    <property type="entry name" value="Apolipoprotein"/>
    <property type="match status" value="1"/>
</dbReference>